<name>A0A2B4RCY6_STYPI</name>
<feature type="compositionally biased region" description="Acidic residues" evidence="5">
    <location>
        <begin position="931"/>
        <end position="952"/>
    </location>
</feature>
<evidence type="ECO:0000256" key="5">
    <source>
        <dbReference type="SAM" id="MobiDB-lite"/>
    </source>
</evidence>
<evidence type="ECO:0000256" key="6">
    <source>
        <dbReference type="SAM" id="Phobius"/>
    </source>
</evidence>
<feature type="region of interest" description="Disordered" evidence="5">
    <location>
        <begin position="896"/>
        <end position="959"/>
    </location>
</feature>
<proteinExistence type="predicted"/>
<keyword evidence="9" id="KW-1185">Reference proteome</keyword>
<dbReference type="PANTHER" id="PTHR48016:SF56">
    <property type="entry name" value="MAPKK KINASE"/>
    <property type="match status" value="1"/>
</dbReference>
<dbReference type="Pfam" id="PF00069">
    <property type="entry name" value="Pkinase"/>
    <property type="match status" value="1"/>
</dbReference>
<sequence>MDALQGGRVNSTAAKNVVRFILKALLCIYQNPQVFGYHSLCILVYAAIHGFILYLVQRGSITERNAAENTASTSSDSLVCCTKNSSTPNVSESKSEALKSSKGKDDSTWENDLGKPADHSSPVLNPDSSDIRNRLSMLRMKDIISILGDCRAESVDIGASGKSDLDGFFKGLDFPPHRDTRERGNSLKKGIRVDLADTDINLHVPFTRKAPKVPEEHDWVGIEEESLTVAAKTSLCDHGALTREPSDTGSAQKGTSNPNKKGQTSPDGGAPSPGVVKVQSGSISYSSSSSSSGGDDGDGDDNRKQTGRIGGCQGCGESDVDTEDESEHVPKEQEPQDDVDNNDDDDCCGSEDNCSESQKNDESQRNSAQSDPQSSSSYSTVPGGSGESASQRNRNSSCYESAKKAAQPGLQIDVTTAKMEAQANIIPSESQVETEGISESESDKDLQKAFMCRQNLNSDREWQKCTDAFCQLIQWLLKHSENCRMRVLGGCKDCICFKDILLNHVLKCTLPLGQCVIARCDYIRKYMHTNKTPLPGNRKWTWALDQLFFRSIPPTTPTAEAKEEFLSAYEDGLAQAHTQADKVHDTHKDIVVADESSASYGELMGGADGWSQYHVDRPPDARVTRGPVIQESVELECKEYSPSSPLSAADVSVKSTCKSQIVGNVVLEEEWEVIWPLNQERLGVHENGSYIENIHWQVIHAIGGGSCGRCYLCRDVFKQSLIAIKKIPINKFESNEIQIWGGLSGRHPNILELYGAIKCRRSGTVIIFMEYMSGGSVEEYAGEMNCNEIWALHILGKVLSGVEFIHSQRILHRDIKGRPPWMDSCHGSLIYKIGTATEPPCSPPCSPEVEDLFSQGFILMPSRRKTARELLRHPAIMAAPDASGLHLPSWGDTEEYSDGACSVTSSSTGALESTASETSADQPLSDGLASDLEDDDDGNYSDCHDDDSDDDSDSHGDTTDLEVDFHLDALISLPQGAWQGAGLSAEEQFQSLQSDLVLSLSAEDLERHVLSNVINGVSENDVKHLRDDNFDVSRFGLDNLDIQSIDDIPLSSALPVTDWSYSITDLTKINIKDSIGNLLFTIRERSTTAYGRLAEDLHGNIASLLNLDSFSLTREDGTPLNVRAEIGPEEQTLRTVRAHDNDPWQECRWRVDDRGRVEEFFDLTNN</sequence>
<dbReference type="InterPro" id="IPR000719">
    <property type="entry name" value="Prot_kinase_dom"/>
</dbReference>
<keyword evidence="4" id="KW-0067">ATP-binding</keyword>
<evidence type="ECO:0000313" key="8">
    <source>
        <dbReference type="EMBL" id="PFX15026.1"/>
    </source>
</evidence>
<feature type="compositionally biased region" description="Polar residues" evidence="5">
    <location>
        <begin position="387"/>
        <end position="399"/>
    </location>
</feature>
<feature type="compositionally biased region" description="Low complexity" evidence="5">
    <location>
        <begin position="367"/>
        <end position="382"/>
    </location>
</feature>
<dbReference type="Gene3D" id="1.20.1020.10">
    <property type="entry name" value="TAZ domain"/>
    <property type="match status" value="1"/>
</dbReference>
<dbReference type="GO" id="GO:0004672">
    <property type="term" value="F:protein kinase activity"/>
    <property type="evidence" value="ECO:0007669"/>
    <property type="project" value="InterPro"/>
</dbReference>
<evidence type="ECO:0000313" key="9">
    <source>
        <dbReference type="Proteomes" id="UP000225706"/>
    </source>
</evidence>
<keyword evidence="6" id="KW-0472">Membrane</keyword>
<dbReference type="GO" id="GO:0005524">
    <property type="term" value="F:ATP binding"/>
    <property type="evidence" value="ECO:0007669"/>
    <property type="project" value="UniProtKB-KW"/>
</dbReference>
<feature type="compositionally biased region" description="Polar residues" evidence="5">
    <location>
        <begin position="247"/>
        <end position="266"/>
    </location>
</feature>
<keyword evidence="2" id="KW-0547">Nucleotide-binding</keyword>
<dbReference type="STRING" id="50429.A0A2B4RCY6"/>
<dbReference type="Gene3D" id="1.10.510.10">
    <property type="entry name" value="Transferase(Phosphotransferase) domain 1"/>
    <property type="match status" value="1"/>
</dbReference>
<dbReference type="Proteomes" id="UP000225706">
    <property type="component" value="Unassembled WGS sequence"/>
</dbReference>
<reference evidence="9" key="1">
    <citation type="journal article" date="2017" name="bioRxiv">
        <title>Comparative analysis of the genomes of Stylophora pistillata and Acropora digitifera provides evidence for extensive differences between species of corals.</title>
        <authorList>
            <person name="Voolstra C.R."/>
            <person name="Li Y."/>
            <person name="Liew Y.J."/>
            <person name="Baumgarten S."/>
            <person name="Zoccola D."/>
            <person name="Flot J.-F."/>
            <person name="Tambutte S."/>
            <person name="Allemand D."/>
            <person name="Aranda M."/>
        </authorList>
    </citation>
    <scope>NUCLEOTIDE SEQUENCE [LARGE SCALE GENOMIC DNA]</scope>
</reference>
<feature type="domain" description="Protein kinase" evidence="7">
    <location>
        <begin position="696"/>
        <end position="1025"/>
    </location>
</feature>
<dbReference type="CDD" id="cd00180">
    <property type="entry name" value="PKc"/>
    <property type="match status" value="1"/>
</dbReference>
<dbReference type="InterPro" id="IPR011009">
    <property type="entry name" value="Kinase-like_dom_sf"/>
</dbReference>
<comment type="caution">
    <text evidence="8">The sequence shown here is derived from an EMBL/GenBank/DDBJ whole genome shotgun (WGS) entry which is preliminary data.</text>
</comment>
<accession>A0A2B4RCY6</accession>
<feature type="compositionally biased region" description="Basic and acidic residues" evidence="5">
    <location>
        <begin position="93"/>
        <end position="118"/>
    </location>
</feature>
<protein>
    <submittedName>
        <fullName evidence="8">Mitogen-activated protein kinase kinase kinase 14</fullName>
    </submittedName>
</protein>
<dbReference type="SUPFAM" id="SSF57933">
    <property type="entry name" value="TAZ domain"/>
    <property type="match status" value="1"/>
</dbReference>
<evidence type="ECO:0000256" key="1">
    <source>
        <dbReference type="ARBA" id="ARBA00022679"/>
    </source>
</evidence>
<feature type="compositionally biased region" description="Polar residues" evidence="5">
    <location>
        <begin position="902"/>
        <end position="922"/>
    </location>
</feature>
<gene>
    <name evidence="8" type="primary">Map3k14</name>
    <name evidence="8" type="ORF">AWC38_SpisGene20774</name>
</gene>
<feature type="region of interest" description="Disordered" evidence="5">
    <location>
        <begin position="239"/>
        <end position="400"/>
    </location>
</feature>
<dbReference type="EMBL" id="LSMT01000696">
    <property type="protein sequence ID" value="PFX15026.1"/>
    <property type="molecule type" value="Genomic_DNA"/>
</dbReference>
<organism evidence="8 9">
    <name type="scientific">Stylophora pistillata</name>
    <name type="common">Smooth cauliflower coral</name>
    <dbReference type="NCBI Taxonomy" id="50429"/>
    <lineage>
        <taxon>Eukaryota</taxon>
        <taxon>Metazoa</taxon>
        <taxon>Cnidaria</taxon>
        <taxon>Anthozoa</taxon>
        <taxon>Hexacorallia</taxon>
        <taxon>Scleractinia</taxon>
        <taxon>Astrocoeniina</taxon>
        <taxon>Pocilloporidae</taxon>
        <taxon>Stylophora</taxon>
    </lineage>
</organism>
<keyword evidence="1" id="KW-0808">Transferase</keyword>
<dbReference type="InterPro" id="IPR035898">
    <property type="entry name" value="TAZ_dom_sf"/>
</dbReference>
<evidence type="ECO:0000259" key="7">
    <source>
        <dbReference type="PROSITE" id="PS50011"/>
    </source>
</evidence>
<evidence type="ECO:0000256" key="3">
    <source>
        <dbReference type="ARBA" id="ARBA00022777"/>
    </source>
</evidence>
<dbReference type="AlphaFoldDB" id="A0A2B4RCY6"/>
<evidence type="ECO:0000256" key="2">
    <source>
        <dbReference type="ARBA" id="ARBA00022741"/>
    </source>
</evidence>
<feature type="compositionally biased region" description="Acidic residues" evidence="5">
    <location>
        <begin position="335"/>
        <end position="349"/>
    </location>
</feature>
<dbReference type="SUPFAM" id="SSF56112">
    <property type="entry name" value="Protein kinase-like (PK-like)"/>
    <property type="match status" value="1"/>
</dbReference>
<feature type="region of interest" description="Disordered" evidence="5">
    <location>
        <begin position="84"/>
        <end position="128"/>
    </location>
</feature>
<evidence type="ECO:0000256" key="4">
    <source>
        <dbReference type="ARBA" id="ARBA00022840"/>
    </source>
</evidence>
<dbReference type="InterPro" id="IPR050538">
    <property type="entry name" value="MAP_kinase_kinase_kinase"/>
</dbReference>
<feature type="transmembrane region" description="Helical" evidence="6">
    <location>
        <begin position="35"/>
        <end position="56"/>
    </location>
</feature>
<dbReference type="OrthoDB" id="5987545at2759"/>
<keyword evidence="6" id="KW-0812">Transmembrane</keyword>
<dbReference type="PROSITE" id="PS50011">
    <property type="entry name" value="PROTEIN_KINASE_DOM"/>
    <property type="match status" value="1"/>
</dbReference>
<dbReference type="Gene3D" id="3.30.200.20">
    <property type="entry name" value="Phosphorylase Kinase, domain 1"/>
    <property type="match status" value="1"/>
</dbReference>
<keyword evidence="3 8" id="KW-0418">Kinase</keyword>
<dbReference type="PANTHER" id="PTHR48016">
    <property type="entry name" value="MAP KINASE KINASE KINASE SSK2-RELATED-RELATED"/>
    <property type="match status" value="1"/>
</dbReference>
<keyword evidence="6" id="KW-1133">Transmembrane helix</keyword>
<feature type="compositionally biased region" description="Low complexity" evidence="5">
    <location>
        <begin position="280"/>
        <end position="293"/>
    </location>
</feature>